<dbReference type="Proteomes" id="UP000034291">
    <property type="component" value="Unassembled WGS sequence"/>
</dbReference>
<accession>A0A0F8XH17</accession>
<dbReference type="AlphaFoldDB" id="A0A0F8XH17"/>
<dbReference type="EMBL" id="JZBS01001400">
    <property type="protein sequence ID" value="KKK22882.1"/>
    <property type="molecule type" value="Genomic_DNA"/>
</dbReference>
<evidence type="ECO:0000313" key="2">
    <source>
        <dbReference type="EMBL" id="KKK22882.1"/>
    </source>
</evidence>
<reference evidence="2 3" key="1">
    <citation type="submission" date="2015-02" db="EMBL/GenBank/DDBJ databases">
        <title>Draft Genome Sequences of Two Closely-Related Aflatoxigenic Aspergillus Species Obtained from the Cote d'Ivoire.</title>
        <authorList>
            <person name="Moore G.G."/>
            <person name="Beltz S.B."/>
            <person name="Mack B.M."/>
        </authorList>
    </citation>
    <scope>NUCLEOTIDE SEQUENCE [LARGE SCALE GENOMIC DNA]</scope>
    <source>
        <strain evidence="2 3">SRRC1468</strain>
    </source>
</reference>
<keyword evidence="3" id="KW-1185">Reference proteome</keyword>
<organism evidence="2 3">
    <name type="scientific">Aspergillus rambellii</name>
    <dbReference type="NCBI Taxonomy" id="308745"/>
    <lineage>
        <taxon>Eukaryota</taxon>
        <taxon>Fungi</taxon>
        <taxon>Dikarya</taxon>
        <taxon>Ascomycota</taxon>
        <taxon>Pezizomycotina</taxon>
        <taxon>Eurotiomycetes</taxon>
        <taxon>Eurotiomycetidae</taxon>
        <taxon>Eurotiales</taxon>
        <taxon>Aspergillaceae</taxon>
        <taxon>Aspergillus</taxon>
        <taxon>Aspergillus subgen. Nidulantes</taxon>
    </lineage>
</organism>
<gene>
    <name evidence="2" type="ORF">ARAM_005750</name>
</gene>
<feature type="region of interest" description="Disordered" evidence="1">
    <location>
        <begin position="84"/>
        <end position="112"/>
    </location>
</feature>
<evidence type="ECO:0000313" key="3">
    <source>
        <dbReference type="Proteomes" id="UP000034291"/>
    </source>
</evidence>
<evidence type="ECO:0008006" key="4">
    <source>
        <dbReference type="Google" id="ProtNLM"/>
    </source>
</evidence>
<protein>
    <recommendedName>
        <fullName evidence="4">Mucin</fullName>
    </recommendedName>
</protein>
<sequence>MDDSTYESFRWLDEDADLDLSLDSYQTDALNSSPRLGQRRRPSFRRTVSFNSVHLSRKSASFISHARDPTSCGQSEPPLFTLSNLMSGRSSFSRPTSRSQPRHISQSSTSSIDPAAQYFHDPEARLKLRVYLGSPQKFDEAVQFGFPSLQDNETVVAEQTHPKTDSQGREFTGTFLEDDDTSLYDEKIEAFPNISRLSYVMQSHGEKGEPAIAEDRTQSWMSLSKPRFQRNLDTREMTLRMTLTRPDLRTDSSPPSSATDPLRLAELSPVHNYSHIWESELDDESLVKKMWRKFRRRKY</sequence>
<name>A0A0F8XH17_9EURO</name>
<proteinExistence type="predicted"/>
<dbReference type="STRING" id="308745.A0A0F8XH17"/>
<comment type="caution">
    <text evidence="2">The sequence shown here is derived from an EMBL/GenBank/DDBJ whole genome shotgun (WGS) entry which is preliminary data.</text>
</comment>
<evidence type="ECO:0000256" key="1">
    <source>
        <dbReference type="SAM" id="MobiDB-lite"/>
    </source>
</evidence>
<dbReference type="OrthoDB" id="5380370at2759"/>